<comment type="caution">
    <text evidence="1">The sequence shown here is derived from an EMBL/GenBank/DDBJ whole genome shotgun (WGS) entry which is preliminary data.</text>
</comment>
<dbReference type="EMBL" id="CAMPGE010002592">
    <property type="protein sequence ID" value="CAI2361401.1"/>
    <property type="molecule type" value="Genomic_DNA"/>
</dbReference>
<keyword evidence="2" id="KW-1185">Reference proteome</keyword>
<dbReference type="SUPFAM" id="SSF51905">
    <property type="entry name" value="FAD/NAD(P)-binding domain"/>
    <property type="match status" value="1"/>
</dbReference>
<dbReference type="Proteomes" id="UP001295684">
    <property type="component" value="Unassembled WGS sequence"/>
</dbReference>
<evidence type="ECO:0008006" key="3">
    <source>
        <dbReference type="Google" id="ProtNLM"/>
    </source>
</evidence>
<dbReference type="InterPro" id="IPR036188">
    <property type="entry name" value="FAD/NAD-bd_sf"/>
</dbReference>
<dbReference type="Gene3D" id="3.90.660.10">
    <property type="match status" value="1"/>
</dbReference>
<dbReference type="SUPFAM" id="SSF54373">
    <property type="entry name" value="FAD-linked reductases, C-terminal domain"/>
    <property type="match status" value="1"/>
</dbReference>
<evidence type="ECO:0000313" key="2">
    <source>
        <dbReference type="Proteomes" id="UP001295684"/>
    </source>
</evidence>
<dbReference type="AlphaFoldDB" id="A0AAD1U3N1"/>
<evidence type="ECO:0000313" key="1">
    <source>
        <dbReference type="EMBL" id="CAI2361401.1"/>
    </source>
</evidence>
<sequence length="638" mass="71858">MLTNIHKRAFSKTYSIFGAGASGLWTALRLSEGAAAAAGNAAHLPKPGDTIDIYDPTRYAFSEALEQEYRKGDRVPGGRINTYFYGQKGDNANWADYKNNTHAEMGGMRYLEYNYDGQDSGHRLVTQLINNYDLKGDIFETTSKPLKYINGKHQWVGYDTEQGAYWNNAYQNIFVRTINKYFENNPDEAVDGYLTRSRRAKFYNEATYDFLGSDGREQVWEDGTKLKNIGFWNMVVAEPNIGGVGYDYLLKTAGYNSTLINLSAASAIIQNNEFVPGGPTYHSIKGGFSILFDKMFKTIEENCIANGINFNYHSGKKVTSVYAQKAKDGTSTKVGFTLGEHGNSWIPSGGEHSSDHAFLCMPRHSLEKIASTTIDDSNTLERYYILNDDEVQLRLKSVGPQPSFKIGAYFDEPWYENIRGNNDPNLKLDIIPNKQPGPTITDLPLRQTYYFGDNALPGGQKRYAMLLSYDDMVNPYFWHQLRFTKDREVTGHGDDLGSHGCQYIDCENNPAYKKMLRNLIAELHGIDMSEVPDPCETVVMDWSVDPFGGGYHGWKPHFDIVEVQEGIRKPSGFIKDKNYTENFQDAPIYIAGEAYSEDQGWVEGAFCTAESILADYLGVKPIAGLDYENYPLVMKKNI</sequence>
<organism evidence="1 2">
    <name type="scientific">Euplotes crassus</name>
    <dbReference type="NCBI Taxonomy" id="5936"/>
    <lineage>
        <taxon>Eukaryota</taxon>
        <taxon>Sar</taxon>
        <taxon>Alveolata</taxon>
        <taxon>Ciliophora</taxon>
        <taxon>Intramacronucleata</taxon>
        <taxon>Spirotrichea</taxon>
        <taxon>Hypotrichia</taxon>
        <taxon>Euplotida</taxon>
        <taxon>Euplotidae</taxon>
        <taxon>Moneuplotes</taxon>
    </lineage>
</organism>
<gene>
    <name evidence="1" type="ORF">ECRASSUSDP1_LOCUS2712</name>
</gene>
<name>A0AAD1U3N1_EUPCR</name>
<accession>A0AAD1U3N1</accession>
<protein>
    <recommendedName>
        <fullName evidence="3">Amine oxidase domain-containing protein</fullName>
    </recommendedName>
</protein>
<proteinExistence type="predicted"/>
<reference evidence="1" key="1">
    <citation type="submission" date="2023-07" db="EMBL/GenBank/DDBJ databases">
        <authorList>
            <consortium name="AG Swart"/>
            <person name="Singh M."/>
            <person name="Singh A."/>
            <person name="Seah K."/>
            <person name="Emmerich C."/>
        </authorList>
    </citation>
    <scope>NUCLEOTIDE SEQUENCE</scope>
    <source>
        <strain evidence="1">DP1</strain>
    </source>
</reference>